<evidence type="ECO:0000259" key="2">
    <source>
        <dbReference type="SMART" id="SM00903"/>
    </source>
</evidence>
<dbReference type="GO" id="GO:0010181">
    <property type="term" value="F:FMN binding"/>
    <property type="evidence" value="ECO:0007669"/>
    <property type="project" value="InterPro"/>
</dbReference>
<gene>
    <name evidence="3" type="ORF">MNAN1_003269</name>
</gene>
<dbReference type="Proteomes" id="UP001213623">
    <property type="component" value="Chromosome 6"/>
</dbReference>
<reference evidence="3" key="1">
    <citation type="submission" date="2023-03" db="EMBL/GenBank/DDBJ databases">
        <title>Mating type loci evolution in Malassezia.</title>
        <authorList>
            <person name="Coelho M.A."/>
        </authorList>
    </citation>
    <scope>NUCLEOTIDE SEQUENCE</scope>
    <source>
        <strain evidence="3">CBS 9557</strain>
    </source>
</reference>
<protein>
    <recommendedName>
        <fullName evidence="2">Flavin reductase like domain-containing protein</fullName>
    </recommendedName>
</protein>
<keyword evidence="1" id="KW-0560">Oxidoreductase</keyword>
<dbReference type="SUPFAM" id="SSF50475">
    <property type="entry name" value="FMN-binding split barrel"/>
    <property type="match status" value="1"/>
</dbReference>
<feature type="domain" description="Flavin reductase like" evidence="2">
    <location>
        <begin position="41"/>
        <end position="250"/>
    </location>
</feature>
<dbReference type="EMBL" id="CP119897">
    <property type="protein sequence ID" value="WFD28261.1"/>
    <property type="molecule type" value="Genomic_DNA"/>
</dbReference>
<accession>A0AAF0ESY0</accession>
<evidence type="ECO:0000313" key="4">
    <source>
        <dbReference type="Proteomes" id="UP001213623"/>
    </source>
</evidence>
<keyword evidence="4" id="KW-1185">Reference proteome</keyword>
<dbReference type="AlphaFoldDB" id="A0AAF0ESY0"/>
<dbReference type="PANTHER" id="PTHR30466:SF1">
    <property type="entry name" value="FMN REDUCTASE (NADH) RUTF"/>
    <property type="match status" value="1"/>
</dbReference>
<dbReference type="GO" id="GO:0042602">
    <property type="term" value="F:riboflavin reductase (NADPH) activity"/>
    <property type="evidence" value="ECO:0007669"/>
    <property type="project" value="TreeGrafter"/>
</dbReference>
<organism evidence="3 4">
    <name type="scientific">Malassezia nana</name>
    <dbReference type="NCBI Taxonomy" id="180528"/>
    <lineage>
        <taxon>Eukaryota</taxon>
        <taxon>Fungi</taxon>
        <taxon>Dikarya</taxon>
        <taxon>Basidiomycota</taxon>
        <taxon>Ustilaginomycotina</taxon>
        <taxon>Malasseziomycetes</taxon>
        <taxon>Malasseziales</taxon>
        <taxon>Malasseziaceae</taxon>
        <taxon>Malassezia</taxon>
    </lineage>
</organism>
<name>A0AAF0ESY0_9BASI</name>
<dbReference type="PANTHER" id="PTHR30466">
    <property type="entry name" value="FLAVIN REDUCTASE"/>
    <property type="match status" value="1"/>
</dbReference>
<evidence type="ECO:0000256" key="1">
    <source>
        <dbReference type="ARBA" id="ARBA00023002"/>
    </source>
</evidence>
<dbReference type="InterPro" id="IPR050268">
    <property type="entry name" value="NADH-dep_flavin_reductase"/>
</dbReference>
<dbReference type="InterPro" id="IPR002563">
    <property type="entry name" value="Flavin_Rdtase-like_dom"/>
</dbReference>
<proteinExistence type="predicted"/>
<dbReference type="InterPro" id="IPR012349">
    <property type="entry name" value="Split_barrel_FMN-bd"/>
</dbReference>
<dbReference type="Gene3D" id="2.30.110.10">
    <property type="entry name" value="Electron Transport, Fmn-binding Protein, Chain A"/>
    <property type="match status" value="1"/>
</dbReference>
<dbReference type="Pfam" id="PF01613">
    <property type="entry name" value="Flavin_Reduct"/>
    <property type="match status" value="1"/>
</dbReference>
<sequence length="266" mass="28844">MLGRPLLSQLGRRFYVQSKRVESNTAPKDPVALSEAIRGVMRRSAQPIAVVSAFLPQESPSSNTRLIHCTTLSSFTTVSLAPPLVAFSIRLPSRMADALRAGASIPSASSDPCPASRPTSKVPHFLIHILSSTQESLSNFFARPGAPPFDVMATLEDKLHPFHSHPMQASTNIPDMLVPSEALGSLACSLVYQLDLTSPDLHGTTEFLNGCVHTDEVGSALFLAQIHDVELGPQASERAPLVYWHQKYGSLQTPHPTHDTPPKKTR</sequence>
<dbReference type="SMART" id="SM00903">
    <property type="entry name" value="Flavin_Reduct"/>
    <property type="match status" value="1"/>
</dbReference>
<evidence type="ECO:0000313" key="3">
    <source>
        <dbReference type="EMBL" id="WFD28261.1"/>
    </source>
</evidence>